<dbReference type="AlphaFoldDB" id="A0A8I1G6H4"/>
<accession>A0A8I1G6H4</accession>
<evidence type="ECO:0000313" key="3">
    <source>
        <dbReference type="Proteomes" id="UP000621390"/>
    </source>
</evidence>
<protein>
    <submittedName>
        <fullName evidence="2">OsmC family protein</fullName>
    </submittedName>
</protein>
<proteinExistence type="predicted"/>
<gene>
    <name evidence="1" type="ORF">JHC10_03285</name>
    <name evidence="2" type="ORF">JHC11_00525</name>
</gene>
<dbReference type="EMBL" id="JAEMOS010000009">
    <property type="protein sequence ID" value="MBJ7265965.1"/>
    <property type="molecule type" value="Genomic_DNA"/>
</dbReference>
<dbReference type="SUPFAM" id="SSF82784">
    <property type="entry name" value="OsmC-like"/>
    <property type="match status" value="1"/>
</dbReference>
<dbReference type="RefSeq" id="WP_054490165.1">
    <property type="nucleotide sequence ID" value="NZ_DFMD01000015.1"/>
</dbReference>
<dbReference type="Proteomes" id="UP000621390">
    <property type="component" value="Unassembled WGS sequence"/>
</dbReference>
<organism evidence="2 3">
    <name type="scientific">Idiomarina abyssalis</name>
    <dbReference type="NCBI Taxonomy" id="86102"/>
    <lineage>
        <taxon>Bacteria</taxon>
        <taxon>Pseudomonadati</taxon>
        <taxon>Pseudomonadota</taxon>
        <taxon>Gammaproteobacteria</taxon>
        <taxon>Alteromonadales</taxon>
        <taxon>Idiomarinaceae</taxon>
        <taxon>Idiomarina</taxon>
    </lineage>
</organism>
<dbReference type="Proteomes" id="UP000655994">
    <property type="component" value="Unassembled WGS sequence"/>
</dbReference>
<evidence type="ECO:0000313" key="4">
    <source>
        <dbReference type="Proteomes" id="UP000655994"/>
    </source>
</evidence>
<name>A0A8I1G6H4_9GAMM</name>
<dbReference type="InterPro" id="IPR036102">
    <property type="entry name" value="OsmC/Ohrsf"/>
</dbReference>
<dbReference type="Pfam" id="PF02566">
    <property type="entry name" value="OsmC"/>
    <property type="match status" value="1"/>
</dbReference>
<keyword evidence="4" id="KW-1185">Reference proteome</keyword>
<sequence length="146" mass="16005">MEKEFSVSMELVDNYKFLVDFGSYGELVSDEPEPLGEGQGPNPSRILAASVANCLAASLMFALRKFKDEPGKVSAKVKGHLDRVDGRWRIVSMDVDIKLGNASATLSHLERALEQFEDFCVVTQSVRNGINVNVKVEDSDGKLVKG</sequence>
<reference evidence="2 4" key="1">
    <citation type="submission" date="2020-09" db="EMBL/GenBank/DDBJ databases">
        <title>Draft Genomes of Bacterial Isolates from North Pond Shallow Sediments.</title>
        <authorList>
            <person name="Kiel Reese B."/>
            <person name="Mullis M."/>
            <person name="Weisend R.E."/>
        </authorList>
    </citation>
    <scope>NUCLEOTIDE SEQUENCE</scope>
    <source>
        <strain evidence="2">KJE-2</strain>
        <strain evidence="1 4">KJE-3</strain>
    </source>
</reference>
<comment type="caution">
    <text evidence="2">The sequence shown here is derived from an EMBL/GenBank/DDBJ whole genome shotgun (WGS) entry which is preliminary data.</text>
</comment>
<dbReference type="InterPro" id="IPR015946">
    <property type="entry name" value="KH_dom-like_a/b"/>
</dbReference>
<evidence type="ECO:0000313" key="2">
    <source>
        <dbReference type="EMBL" id="MBJ7314485.1"/>
    </source>
</evidence>
<dbReference type="OrthoDB" id="5297623at2"/>
<dbReference type="Gene3D" id="3.30.300.20">
    <property type="match status" value="1"/>
</dbReference>
<dbReference type="EMBL" id="JAEMOP010000002">
    <property type="protein sequence ID" value="MBJ7314485.1"/>
    <property type="molecule type" value="Genomic_DNA"/>
</dbReference>
<dbReference type="InterPro" id="IPR003718">
    <property type="entry name" value="OsmC/Ohr_fam"/>
</dbReference>
<evidence type="ECO:0000313" key="1">
    <source>
        <dbReference type="EMBL" id="MBJ7265965.1"/>
    </source>
</evidence>